<dbReference type="PANTHER" id="PTHR37287:SF1">
    <property type="entry name" value="INO EIGHTY SUBUNIT 1"/>
    <property type="match status" value="1"/>
</dbReference>
<reference evidence="2" key="1">
    <citation type="submission" date="2022-07" db="EMBL/GenBank/DDBJ databases">
        <title>Fungi with potential for degradation of polypropylene.</title>
        <authorList>
            <person name="Gostincar C."/>
        </authorList>
    </citation>
    <scope>NUCLEOTIDE SEQUENCE</scope>
    <source>
        <strain evidence="2">EXF-13308</strain>
    </source>
</reference>
<feature type="compositionally biased region" description="Basic and acidic residues" evidence="1">
    <location>
        <begin position="671"/>
        <end position="681"/>
    </location>
</feature>
<dbReference type="Proteomes" id="UP001174694">
    <property type="component" value="Unassembled WGS sequence"/>
</dbReference>
<gene>
    <name evidence="2" type="ORF">NKR23_g6388</name>
</gene>
<keyword evidence="3" id="KW-1185">Reference proteome</keyword>
<dbReference type="InterPro" id="IPR038014">
    <property type="entry name" value="Ies1"/>
</dbReference>
<protein>
    <submittedName>
        <fullName evidence="2">Ino eighty subunit 1</fullName>
    </submittedName>
</protein>
<organism evidence="2 3">
    <name type="scientific">Pleurostoma richardsiae</name>
    <dbReference type="NCBI Taxonomy" id="41990"/>
    <lineage>
        <taxon>Eukaryota</taxon>
        <taxon>Fungi</taxon>
        <taxon>Dikarya</taxon>
        <taxon>Ascomycota</taxon>
        <taxon>Pezizomycotina</taxon>
        <taxon>Sordariomycetes</taxon>
        <taxon>Sordariomycetidae</taxon>
        <taxon>Calosphaeriales</taxon>
        <taxon>Pleurostomataceae</taxon>
        <taxon>Pleurostoma</taxon>
    </lineage>
</organism>
<evidence type="ECO:0000313" key="2">
    <source>
        <dbReference type="EMBL" id="KAJ9143764.1"/>
    </source>
</evidence>
<feature type="region of interest" description="Disordered" evidence="1">
    <location>
        <begin position="378"/>
        <end position="420"/>
    </location>
</feature>
<dbReference type="PANTHER" id="PTHR37287">
    <property type="entry name" value="INO EIGHTY SUBUNIT 1"/>
    <property type="match status" value="1"/>
</dbReference>
<dbReference type="GO" id="GO:0031011">
    <property type="term" value="C:Ino80 complex"/>
    <property type="evidence" value="ECO:0007669"/>
    <property type="project" value="InterPro"/>
</dbReference>
<proteinExistence type="predicted"/>
<comment type="caution">
    <text evidence="2">The sequence shown here is derived from an EMBL/GenBank/DDBJ whole genome shotgun (WGS) entry which is preliminary data.</text>
</comment>
<feature type="compositionally biased region" description="Acidic residues" evidence="1">
    <location>
        <begin position="651"/>
        <end position="662"/>
    </location>
</feature>
<evidence type="ECO:0000256" key="1">
    <source>
        <dbReference type="SAM" id="MobiDB-lite"/>
    </source>
</evidence>
<name>A0AA38RPN0_9PEZI</name>
<dbReference type="AlphaFoldDB" id="A0AA38RPN0"/>
<accession>A0AA38RPN0</accession>
<feature type="region of interest" description="Disordered" evidence="1">
    <location>
        <begin position="1"/>
        <end position="71"/>
    </location>
</feature>
<sequence>MSSPIASPPFVLSDAEAPSSPVRLDKSFMTNVTEDEDTKMLDATPEPSERPRGGRRSQAHTQNGGTIYGKIRHLKKEDGEPLWRKDIQYDFLKAVFDDETKVFTNSYEPDTIGKQCFADLYIDTMSRSSKTSKVLRDKLLSDRDAAKSMAMVCLLVNIGRMNTTLNFFPEMRAQLRTYHAIPSLQAHQDPHAYKQLQDAPRLKSILKGGAEDRPEPNTLEKIKDADVPRTNPVNLLFVICQSAAKIAELHFPPGREFHDLVMKTNMSSSSRARAFLWLMWFYLESDFTEEGCMENPFGEGVDYGVDVANQGVPRMEEMTEEEEAQENVDPQEEIDFGREKQKMRAKIIEADQAYMVDNQSKRGSRARIFAAGEEGGPTLGILPRIRPSKHESDIDSSRSTPPPRALGRHNGAFGSTGRRGGAPLKYQIFEGSSPGGAHAVEGVVARKPRPPTAHQLAVERNRSQRVEYILDRGIRKRHHKSRRDRKREGSVIRAYKRLRELTDPFDDSESEENVAVNKHQLLVGTANGFVQPPDSAGKPFRFRERGFAGLVQLKTEDDDFGEEISAYTAALRRASRRLDRWEAHESPDLGVIAPVKRPKPLNGLQNGEKDPNETEEEVEHDAETGDHSLLTPVPAARVNGSAKRRKRDVAMEDADELNDDEKELLGIASGDVKDDSDAEPEKDADDEDLDDVDKTLLGLDGGSDSE</sequence>
<evidence type="ECO:0000313" key="3">
    <source>
        <dbReference type="Proteomes" id="UP001174694"/>
    </source>
</evidence>
<feature type="region of interest" description="Disordered" evidence="1">
    <location>
        <begin position="591"/>
        <end position="706"/>
    </location>
</feature>
<feature type="compositionally biased region" description="Acidic residues" evidence="1">
    <location>
        <begin position="682"/>
        <end position="691"/>
    </location>
</feature>
<dbReference type="EMBL" id="JANBVO010000018">
    <property type="protein sequence ID" value="KAJ9143764.1"/>
    <property type="molecule type" value="Genomic_DNA"/>
</dbReference>